<organism evidence="1 2">
    <name type="scientific">Rubrivivax gelatinosus</name>
    <name type="common">Rhodocyclus gelatinosus</name>
    <name type="synonym">Rhodopseudomonas gelatinosa</name>
    <dbReference type="NCBI Taxonomy" id="28068"/>
    <lineage>
        <taxon>Bacteria</taxon>
        <taxon>Pseudomonadati</taxon>
        <taxon>Pseudomonadota</taxon>
        <taxon>Betaproteobacteria</taxon>
        <taxon>Burkholderiales</taxon>
        <taxon>Sphaerotilaceae</taxon>
        <taxon>Rubrivivax</taxon>
    </lineage>
</organism>
<name>A0ABS1E0V7_RUBGE</name>
<dbReference type="RefSeq" id="WP_200380203.1">
    <property type="nucleotide sequence ID" value="NZ_NRRU01000148.1"/>
</dbReference>
<comment type="caution">
    <text evidence="1">The sequence shown here is derived from an EMBL/GenBank/DDBJ whole genome shotgun (WGS) entry which is preliminary data.</text>
</comment>
<dbReference type="EMBL" id="NRRU01000148">
    <property type="protein sequence ID" value="MBK1715721.1"/>
    <property type="molecule type" value="Genomic_DNA"/>
</dbReference>
<protein>
    <submittedName>
        <fullName evidence="1">Uncharacterized protein</fullName>
    </submittedName>
</protein>
<gene>
    <name evidence="1" type="ORF">CKO43_23505</name>
</gene>
<evidence type="ECO:0000313" key="2">
    <source>
        <dbReference type="Proteomes" id="UP001041814"/>
    </source>
</evidence>
<accession>A0ABS1E0V7</accession>
<proteinExistence type="predicted"/>
<reference evidence="1" key="1">
    <citation type="submission" date="2017-08" db="EMBL/GenBank/DDBJ databases">
        <authorList>
            <person name="Imhoff J.F."/>
            <person name="Rahn T."/>
            <person name="Kuenzel S."/>
            <person name="Neulinger S.C."/>
        </authorList>
    </citation>
    <scope>NUCLEOTIDE SEQUENCE</scope>
    <source>
        <strain evidence="1">IM 151</strain>
    </source>
</reference>
<dbReference type="InterPro" id="IPR046505">
    <property type="entry name" value="DUF6683"/>
</dbReference>
<dbReference type="Pfam" id="PF20388">
    <property type="entry name" value="DUF6683"/>
    <property type="match status" value="1"/>
</dbReference>
<dbReference type="Proteomes" id="UP001041814">
    <property type="component" value="Unassembled WGS sequence"/>
</dbReference>
<evidence type="ECO:0000313" key="1">
    <source>
        <dbReference type="EMBL" id="MBK1715721.1"/>
    </source>
</evidence>
<sequence length="260" mass="27991">MSQERARARASKAAGDAPRCGSAAWLGGMVLVWGAALAAPPAAAQSYSPGYAYVGAPMSNFLSSSYLTQTLVNDLHTPQRLQAATKAAREPDSASALLVPTRGPATMPAKLAAHYPAARQAQAKALFEDLLVRYRGIEKQFGIPRGDLGGALASFLVASWMGLHNRSFPDERFPPVVAQMRSLLASQPELADAPMLDRREMYEQMAILGMLMAGTQMALQQQPDAATEQRLREAARGYLRQFFKADAERVGFGPGGLRLE</sequence>
<keyword evidence="2" id="KW-1185">Reference proteome</keyword>
<reference evidence="1" key="2">
    <citation type="journal article" date="2020" name="Microorganisms">
        <title>Osmotic Adaptation and Compatible Solute Biosynthesis of Phototrophic Bacteria as Revealed from Genome Analyses.</title>
        <authorList>
            <person name="Imhoff J.F."/>
            <person name="Rahn T."/>
            <person name="Kunzel S."/>
            <person name="Keller A."/>
            <person name="Neulinger S.C."/>
        </authorList>
    </citation>
    <scope>NUCLEOTIDE SEQUENCE</scope>
    <source>
        <strain evidence="1">IM 151</strain>
    </source>
</reference>